<name>E3N6D8_CAERE</name>
<feature type="coiled-coil region" evidence="1">
    <location>
        <begin position="64"/>
        <end position="98"/>
    </location>
</feature>
<dbReference type="HOGENOM" id="CLU_1588035_0_0_1"/>
<organism evidence="3">
    <name type="scientific">Caenorhabditis remanei</name>
    <name type="common">Caenorhabditis vulgaris</name>
    <dbReference type="NCBI Taxonomy" id="31234"/>
    <lineage>
        <taxon>Eukaryota</taxon>
        <taxon>Metazoa</taxon>
        <taxon>Ecdysozoa</taxon>
        <taxon>Nematoda</taxon>
        <taxon>Chromadorea</taxon>
        <taxon>Rhabditida</taxon>
        <taxon>Rhabditina</taxon>
        <taxon>Rhabditomorpha</taxon>
        <taxon>Rhabditoidea</taxon>
        <taxon>Rhabditidae</taxon>
        <taxon>Peloderinae</taxon>
        <taxon>Caenorhabditis</taxon>
    </lineage>
</organism>
<accession>E3N6D8</accession>
<dbReference type="InParanoid" id="E3N6D8"/>
<dbReference type="AlphaFoldDB" id="E3N6D8"/>
<keyword evidence="3" id="KW-1185">Reference proteome</keyword>
<protein>
    <submittedName>
        <fullName evidence="2">Uncharacterized protein</fullName>
    </submittedName>
</protein>
<evidence type="ECO:0000313" key="3">
    <source>
        <dbReference type="Proteomes" id="UP000008281"/>
    </source>
</evidence>
<gene>
    <name evidence="2" type="ORF">CRE_05161</name>
</gene>
<sequence length="168" mass="19514">MKAIHFLEITAQEIFYDGTGIGGTICQNIDPSYLTAAEKEKMAELRRSQEIPEEVFQGYDPEALVKVKNLMELEEIKIEKQENAKKKAQENLVAERKITNFLLHRHLQHFYQMLATEMKGRGGVLWHLDVLQEEIGKLEKRNEDRSKRKKKIAVMIRASYGWRSAIVV</sequence>
<dbReference type="Proteomes" id="UP000008281">
    <property type="component" value="Unassembled WGS sequence"/>
</dbReference>
<keyword evidence="1" id="KW-0175">Coiled coil</keyword>
<evidence type="ECO:0000256" key="1">
    <source>
        <dbReference type="SAM" id="Coils"/>
    </source>
</evidence>
<reference evidence="2" key="1">
    <citation type="submission" date="2007-07" db="EMBL/GenBank/DDBJ databases">
        <title>PCAP assembly of the Caenorhabditis remanei genome.</title>
        <authorList>
            <consortium name="The Caenorhabditis remanei Sequencing Consortium"/>
            <person name="Wilson R.K."/>
        </authorList>
    </citation>
    <scope>NUCLEOTIDE SEQUENCE [LARGE SCALE GENOMIC DNA]</scope>
    <source>
        <strain evidence="2">PB4641</strain>
    </source>
</reference>
<proteinExistence type="predicted"/>
<evidence type="ECO:0000313" key="2">
    <source>
        <dbReference type="EMBL" id="EFO88033.1"/>
    </source>
</evidence>
<dbReference type="EMBL" id="DS268539">
    <property type="protein sequence ID" value="EFO88033.1"/>
    <property type="molecule type" value="Genomic_DNA"/>
</dbReference>